<dbReference type="GO" id="GO:0004386">
    <property type="term" value="F:helicase activity"/>
    <property type="evidence" value="ECO:0007669"/>
    <property type="project" value="UniProtKB-KW"/>
</dbReference>
<evidence type="ECO:0000313" key="3">
    <source>
        <dbReference type="EMBL" id="HJA08982.1"/>
    </source>
</evidence>
<sequence>MSVNRFGNESEEDTKLRRITPAIQKAGWKADQILMEYSLKADRYRIIPGQNFAQKDNQSARTKPDYILCRSINRPLAVVEAKKATKTAQDGLDQAIAYARMLGVDFAYASAGQDFIEYEVPTAKQRTITLDAFPSPDDLWKRWRELHGIADEDGQKLENALYYTSADGHTPRYYQMQAINRTVDAIIGRHRRRVLLVMATGTGKTYTAFQIVWRLKKAGIVRNVLYLADRNQLVDQTLADDFAPFNTATKIRQGKIDRNYEIYFGLYQQLKGDQTEPVAEHYRQVPPDYFDLIIVDECHRGSASEQSSWRDILDYFQPAIQIGMTATPNEKDGSNNLDYFGEPLITYTLKQGIEDGFLAPYQVVSVHLDKDVQGWEPEEGDVDEEGQPVPMRKYTLADFDRTIELRSRTRKVAEVVSNYLQHLGRMSKTIIFCTTQRHAANMRDAMRACNRDLAAVDHRYVVRMTADDEEGRGLYEDFISINRPYPVVVTTSKLLTTGANTKCVKLIVLDSNIKSMTEFKQIIGRGTRLRPDVDKTFFTILDFRGACALFHDPDFDGPADDETNWDGNGDPPIRPRRPDGDDSSTSPVDTLPDGQDGAPDTGQDGGDDQQPREMIVVDGVEITILGKSVSYLDENGNLVTEKFAEYTRKNILSCFPTEEAFRQAWNGGRAKKIIIEELQQRGILVEHLKKELGNPDLDEFDMIRHIAFGGAMLTRQLRASKVRGAKFLEKYQDTARAVLERLLDAYTINGIREIDDLAALKTYCGNLGGMKKIFQAFGNQENFMSAVREMENILYDAA</sequence>
<dbReference type="Proteomes" id="UP000824225">
    <property type="component" value="Unassembled WGS sequence"/>
</dbReference>
<dbReference type="AlphaFoldDB" id="A0A9D2HEK9"/>
<feature type="compositionally biased region" description="Low complexity" evidence="1">
    <location>
        <begin position="583"/>
        <end position="602"/>
    </location>
</feature>
<evidence type="ECO:0000313" key="4">
    <source>
        <dbReference type="Proteomes" id="UP000824225"/>
    </source>
</evidence>
<dbReference type="GO" id="GO:0005829">
    <property type="term" value="C:cytosol"/>
    <property type="evidence" value="ECO:0007669"/>
    <property type="project" value="TreeGrafter"/>
</dbReference>
<protein>
    <submittedName>
        <fullName evidence="3">DEAD/DEAH box helicase family protein</fullName>
    </submittedName>
</protein>
<dbReference type="Pfam" id="PF04851">
    <property type="entry name" value="ResIII"/>
    <property type="match status" value="1"/>
</dbReference>
<keyword evidence="3" id="KW-0067">ATP-binding</keyword>
<dbReference type="InterPro" id="IPR006935">
    <property type="entry name" value="Helicase/UvrB_N"/>
</dbReference>
<evidence type="ECO:0000259" key="2">
    <source>
        <dbReference type="PROSITE" id="PS51192"/>
    </source>
</evidence>
<feature type="region of interest" description="Disordered" evidence="1">
    <location>
        <begin position="558"/>
        <end position="611"/>
    </location>
</feature>
<keyword evidence="3" id="KW-0378">Hydrolase</keyword>
<dbReference type="PROSITE" id="PS51192">
    <property type="entry name" value="HELICASE_ATP_BIND_1"/>
    <property type="match status" value="1"/>
</dbReference>
<dbReference type="EMBL" id="DXAN01000023">
    <property type="protein sequence ID" value="HJA08982.1"/>
    <property type="molecule type" value="Genomic_DNA"/>
</dbReference>
<dbReference type="GO" id="GO:0003677">
    <property type="term" value="F:DNA binding"/>
    <property type="evidence" value="ECO:0007669"/>
    <property type="project" value="InterPro"/>
</dbReference>
<dbReference type="InterPro" id="IPR013670">
    <property type="entry name" value="EcoEI_R_C_dom"/>
</dbReference>
<dbReference type="GO" id="GO:0016787">
    <property type="term" value="F:hydrolase activity"/>
    <property type="evidence" value="ECO:0007669"/>
    <property type="project" value="InterPro"/>
</dbReference>
<evidence type="ECO:0000256" key="1">
    <source>
        <dbReference type="SAM" id="MobiDB-lite"/>
    </source>
</evidence>
<dbReference type="PANTHER" id="PTHR47396:SF1">
    <property type="entry name" value="ATP-DEPENDENT HELICASE IRC3-RELATED"/>
    <property type="match status" value="1"/>
</dbReference>
<dbReference type="SMART" id="SM00487">
    <property type="entry name" value="DEXDc"/>
    <property type="match status" value="1"/>
</dbReference>
<gene>
    <name evidence="3" type="ORF">H9962_07325</name>
</gene>
<name>A0A9D2HEK9_9BACT</name>
<dbReference type="Pfam" id="PF08463">
    <property type="entry name" value="EcoEI_R_C"/>
    <property type="match status" value="1"/>
</dbReference>
<proteinExistence type="predicted"/>
<dbReference type="PANTHER" id="PTHR47396">
    <property type="entry name" value="TYPE I RESTRICTION ENZYME ECOKI R PROTEIN"/>
    <property type="match status" value="1"/>
</dbReference>
<keyword evidence="3" id="KW-0547">Nucleotide-binding</keyword>
<dbReference type="NCBIfam" id="NF046051">
    <property type="entry name" value="restrict_EcoAI"/>
    <property type="match status" value="1"/>
</dbReference>
<dbReference type="GO" id="GO:0005524">
    <property type="term" value="F:ATP binding"/>
    <property type="evidence" value="ECO:0007669"/>
    <property type="project" value="InterPro"/>
</dbReference>
<dbReference type="InterPro" id="IPR027417">
    <property type="entry name" value="P-loop_NTPase"/>
</dbReference>
<accession>A0A9D2HEK9</accession>
<organism evidence="3 4">
    <name type="scientific">Candidatus Mailhella merdigallinarum</name>
    <dbReference type="NCBI Taxonomy" id="2838658"/>
    <lineage>
        <taxon>Bacteria</taxon>
        <taxon>Pseudomonadati</taxon>
        <taxon>Thermodesulfobacteriota</taxon>
        <taxon>Desulfovibrionia</taxon>
        <taxon>Desulfovibrionales</taxon>
        <taxon>Desulfovibrionaceae</taxon>
        <taxon>Mailhella</taxon>
    </lineage>
</organism>
<comment type="caution">
    <text evidence="3">The sequence shown here is derived from an EMBL/GenBank/DDBJ whole genome shotgun (WGS) entry which is preliminary data.</text>
</comment>
<reference evidence="3" key="2">
    <citation type="submission" date="2021-04" db="EMBL/GenBank/DDBJ databases">
        <authorList>
            <person name="Gilroy R."/>
        </authorList>
    </citation>
    <scope>NUCLEOTIDE SEQUENCE</scope>
    <source>
        <strain evidence="3">CHK186-16707</strain>
    </source>
</reference>
<reference evidence="3" key="1">
    <citation type="journal article" date="2021" name="PeerJ">
        <title>Extensive microbial diversity within the chicken gut microbiome revealed by metagenomics and culture.</title>
        <authorList>
            <person name="Gilroy R."/>
            <person name="Ravi A."/>
            <person name="Getino M."/>
            <person name="Pursley I."/>
            <person name="Horton D.L."/>
            <person name="Alikhan N.F."/>
            <person name="Baker D."/>
            <person name="Gharbi K."/>
            <person name="Hall N."/>
            <person name="Watson M."/>
            <person name="Adriaenssens E.M."/>
            <person name="Foster-Nyarko E."/>
            <person name="Jarju S."/>
            <person name="Secka A."/>
            <person name="Antonio M."/>
            <person name="Oren A."/>
            <person name="Chaudhuri R.R."/>
            <person name="La Ragione R."/>
            <person name="Hildebrand F."/>
            <person name="Pallen M.J."/>
        </authorList>
    </citation>
    <scope>NUCLEOTIDE SEQUENCE</scope>
    <source>
        <strain evidence="3">CHK186-16707</strain>
    </source>
</reference>
<feature type="domain" description="Helicase ATP-binding" evidence="2">
    <location>
        <begin position="185"/>
        <end position="346"/>
    </location>
</feature>
<dbReference type="InterPro" id="IPR050742">
    <property type="entry name" value="Helicase_Restrict-Modif_Enz"/>
</dbReference>
<dbReference type="Gene3D" id="3.40.50.300">
    <property type="entry name" value="P-loop containing nucleotide triphosphate hydrolases"/>
    <property type="match status" value="2"/>
</dbReference>
<dbReference type="Gene3D" id="3.90.1570.30">
    <property type="match status" value="1"/>
</dbReference>
<dbReference type="GO" id="GO:0006304">
    <property type="term" value="P:DNA modification"/>
    <property type="evidence" value="ECO:0007669"/>
    <property type="project" value="InterPro"/>
</dbReference>
<keyword evidence="3" id="KW-0347">Helicase</keyword>
<dbReference type="InterPro" id="IPR014001">
    <property type="entry name" value="Helicase_ATP-bd"/>
</dbReference>
<dbReference type="CDD" id="cd18032">
    <property type="entry name" value="DEXHc_RE_I_III_res"/>
    <property type="match status" value="1"/>
</dbReference>
<dbReference type="SUPFAM" id="SSF52540">
    <property type="entry name" value="P-loop containing nucleoside triphosphate hydrolases"/>
    <property type="match status" value="2"/>
</dbReference>
<dbReference type="CDD" id="cd18799">
    <property type="entry name" value="SF2_C_EcoAI-like"/>
    <property type="match status" value="1"/>
</dbReference>